<evidence type="ECO:0000256" key="1">
    <source>
        <dbReference type="ARBA" id="ARBA00003181"/>
    </source>
</evidence>
<evidence type="ECO:0000313" key="10">
    <source>
        <dbReference type="Proteomes" id="UP001591681"/>
    </source>
</evidence>
<comment type="subunit">
    <text evidence="7">Heterodimers with GPN1 or GPN3. Binds to RNA polymerase II (RNAPII).</text>
</comment>
<evidence type="ECO:0000256" key="4">
    <source>
        <dbReference type="ARBA" id="ARBA00022741"/>
    </source>
</evidence>
<dbReference type="Pfam" id="PF03029">
    <property type="entry name" value="ATP_bind_1"/>
    <property type="match status" value="1"/>
</dbReference>
<dbReference type="InterPro" id="IPR030231">
    <property type="entry name" value="Gpn2"/>
</dbReference>
<dbReference type="GO" id="GO:0016787">
    <property type="term" value="F:hydrolase activity"/>
    <property type="evidence" value="ECO:0007669"/>
    <property type="project" value="UniProtKB-KW"/>
</dbReference>
<dbReference type="SUPFAM" id="SSF52540">
    <property type="entry name" value="P-loop containing nucleoside triphosphate hydrolases"/>
    <property type="match status" value="1"/>
</dbReference>
<accession>A0ABD1JCS9</accession>
<dbReference type="PANTHER" id="PTHR21231">
    <property type="entry name" value="XPA-BINDING PROTEIN 1-RELATED"/>
    <property type="match status" value="1"/>
</dbReference>
<dbReference type="InterPro" id="IPR004130">
    <property type="entry name" value="Gpn"/>
</dbReference>
<dbReference type="GO" id="GO:0005525">
    <property type="term" value="F:GTP binding"/>
    <property type="evidence" value="ECO:0007669"/>
    <property type="project" value="UniProtKB-KW"/>
</dbReference>
<dbReference type="InterPro" id="IPR027417">
    <property type="entry name" value="P-loop_NTPase"/>
</dbReference>
<dbReference type="Proteomes" id="UP001591681">
    <property type="component" value="Unassembled WGS sequence"/>
</dbReference>
<dbReference type="CDD" id="cd17871">
    <property type="entry name" value="GPN2"/>
    <property type="match status" value="1"/>
</dbReference>
<evidence type="ECO:0000256" key="8">
    <source>
        <dbReference type="RuleBase" id="RU365059"/>
    </source>
</evidence>
<comment type="caution">
    <text evidence="9">The sequence shown here is derived from an EMBL/GenBank/DDBJ whole genome shotgun (WGS) entry which is preliminary data.</text>
</comment>
<evidence type="ECO:0000313" key="9">
    <source>
        <dbReference type="EMBL" id="KAL2084982.1"/>
    </source>
</evidence>
<keyword evidence="4 8" id="KW-0547">Nucleotide-binding</keyword>
<dbReference type="FunFam" id="3.40.50.300:FF:000338">
    <property type="entry name" value="GPN-loop GTPase 2"/>
    <property type="match status" value="1"/>
</dbReference>
<sequence>MNAPSQKARPAPPLHFGQVVIGPPGSGKTTYCRGMQEFLTNLGRKVVVVNLDPANEHLPYECAVDISELVTLDDVMEGLKLGPNGGLIYCMEYLETNIDWLEAKLKQHHDSYFLFDCPGQVELYTHHSAVKNVFSQLSKWNFRLTSVHLVDSHYCTDAAKFISVLCTSLSTMLHVELPHVNILSKMDLIEQYGKLAFNLDFYTEVLDLSYLLDHLAADPFFKKFLHLNEKLAEVIQDYSLVSFVPLNVQDRESMVQVLRTVDKANGYCFGDLEERNLQAMMSAAVGADFQFDATLGVQERYVESNKQTVEEEVMNL</sequence>
<keyword evidence="5 8" id="KW-0378">Hydrolase</keyword>
<dbReference type="AlphaFoldDB" id="A0ABD1JCS9"/>
<organism evidence="9 10">
    <name type="scientific">Coilia grayii</name>
    <name type="common">Gray's grenadier anchovy</name>
    <dbReference type="NCBI Taxonomy" id="363190"/>
    <lineage>
        <taxon>Eukaryota</taxon>
        <taxon>Metazoa</taxon>
        <taxon>Chordata</taxon>
        <taxon>Craniata</taxon>
        <taxon>Vertebrata</taxon>
        <taxon>Euteleostomi</taxon>
        <taxon>Actinopterygii</taxon>
        <taxon>Neopterygii</taxon>
        <taxon>Teleostei</taxon>
        <taxon>Clupei</taxon>
        <taxon>Clupeiformes</taxon>
        <taxon>Clupeoidei</taxon>
        <taxon>Engraulidae</taxon>
        <taxon>Coilinae</taxon>
        <taxon>Coilia</taxon>
    </lineage>
</organism>
<evidence type="ECO:0000256" key="7">
    <source>
        <dbReference type="ARBA" id="ARBA00046611"/>
    </source>
</evidence>
<dbReference type="EMBL" id="JBHFQA010000017">
    <property type="protein sequence ID" value="KAL2084982.1"/>
    <property type="molecule type" value="Genomic_DNA"/>
</dbReference>
<evidence type="ECO:0000256" key="2">
    <source>
        <dbReference type="ARBA" id="ARBA00005290"/>
    </source>
</evidence>
<protein>
    <recommendedName>
        <fullName evidence="3 8">GPN-loop GTPase 2</fullName>
    </recommendedName>
</protein>
<evidence type="ECO:0000256" key="3">
    <source>
        <dbReference type="ARBA" id="ARBA00014588"/>
    </source>
</evidence>
<keyword evidence="6 8" id="KW-0342">GTP-binding</keyword>
<gene>
    <name evidence="9" type="ORF">ACEWY4_020500</name>
</gene>
<comment type="function">
    <text evidence="1 8">Small GTPase required for proper localization of RNA polymerase II and III (RNAPII and RNAPIII). May act at an RNAP assembly step prior to nuclear import.</text>
</comment>
<proteinExistence type="inferred from homology"/>
<name>A0ABD1JCS9_9TELE</name>
<keyword evidence="10" id="KW-1185">Reference proteome</keyword>
<dbReference type="Gene3D" id="3.40.50.300">
    <property type="entry name" value="P-loop containing nucleotide triphosphate hydrolases"/>
    <property type="match status" value="1"/>
</dbReference>
<reference evidence="9 10" key="1">
    <citation type="submission" date="2024-09" db="EMBL/GenBank/DDBJ databases">
        <title>A chromosome-level genome assembly of Gray's grenadier anchovy, Coilia grayii.</title>
        <authorList>
            <person name="Fu Z."/>
        </authorList>
    </citation>
    <scope>NUCLEOTIDE SEQUENCE [LARGE SCALE GENOMIC DNA]</scope>
    <source>
        <strain evidence="9">G4</strain>
        <tissue evidence="9">Muscle</tissue>
    </source>
</reference>
<evidence type="ECO:0000256" key="6">
    <source>
        <dbReference type="ARBA" id="ARBA00023134"/>
    </source>
</evidence>
<dbReference type="PANTHER" id="PTHR21231:SF3">
    <property type="entry name" value="GPN-LOOP GTPASE 2"/>
    <property type="match status" value="1"/>
</dbReference>
<comment type="similarity">
    <text evidence="2 8">Belongs to the GPN-loop GTPase family.</text>
</comment>
<evidence type="ECO:0000256" key="5">
    <source>
        <dbReference type="ARBA" id="ARBA00022801"/>
    </source>
</evidence>